<dbReference type="GO" id="GO:0009307">
    <property type="term" value="P:DNA restriction-modification system"/>
    <property type="evidence" value="ECO:0007669"/>
    <property type="project" value="UniProtKB-KW"/>
</dbReference>
<dbReference type="Gene3D" id="3.90.120.10">
    <property type="entry name" value="DNA Methylase, subunit A, domain 2"/>
    <property type="match status" value="1"/>
</dbReference>
<comment type="caution">
    <text evidence="8">The sequence shown here is derived from an EMBL/GenBank/DDBJ whole genome shotgun (WGS) entry which is preliminary data.</text>
</comment>
<evidence type="ECO:0000256" key="3">
    <source>
        <dbReference type="ARBA" id="ARBA00022679"/>
    </source>
</evidence>
<evidence type="ECO:0000256" key="2">
    <source>
        <dbReference type="ARBA" id="ARBA00022603"/>
    </source>
</evidence>
<dbReference type="Proteomes" id="UP000222106">
    <property type="component" value="Unassembled WGS sequence"/>
</dbReference>
<dbReference type="GO" id="GO:0003677">
    <property type="term" value="F:DNA binding"/>
    <property type="evidence" value="ECO:0007669"/>
    <property type="project" value="TreeGrafter"/>
</dbReference>
<dbReference type="PANTHER" id="PTHR10629">
    <property type="entry name" value="CYTOSINE-SPECIFIC METHYLTRANSFERASE"/>
    <property type="match status" value="1"/>
</dbReference>
<evidence type="ECO:0000256" key="5">
    <source>
        <dbReference type="ARBA" id="ARBA00022747"/>
    </source>
</evidence>
<dbReference type="PROSITE" id="PS51679">
    <property type="entry name" value="SAM_MT_C5"/>
    <property type="match status" value="1"/>
</dbReference>
<dbReference type="RefSeq" id="WP_098482011.1">
    <property type="nucleotide sequence ID" value="NZ_PDJI01000001.1"/>
</dbReference>
<keyword evidence="3 6" id="KW-0808">Transferase</keyword>
<dbReference type="AlphaFoldDB" id="A0A2A9F3K7"/>
<accession>A0A2A9F3K7</accession>
<evidence type="ECO:0000256" key="7">
    <source>
        <dbReference type="RuleBase" id="RU000416"/>
    </source>
</evidence>
<organism evidence="8 9">
    <name type="scientific">Georgenia soli</name>
    <dbReference type="NCBI Taxonomy" id="638953"/>
    <lineage>
        <taxon>Bacteria</taxon>
        <taxon>Bacillati</taxon>
        <taxon>Actinomycetota</taxon>
        <taxon>Actinomycetes</taxon>
        <taxon>Micrococcales</taxon>
        <taxon>Bogoriellaceae</taxon>
        <taxon>Georgenia</taxon>
    </lineage>
</organism>
<gene>
    <name evidence="8" type="ORF">ATJ97_0053</name>
</gene>
<keyword evidence="5" id="KW-0680">Restriction system</keyword>
<keyword evidence="4 6" id="KW-0949">S-adenosyl-L-methionine</keyword>
<sequence length="405" mass="44739">MRSVELFAGGGGLALGTHLAGFTTEIVAEWDRWACDTLRENQEAGHPLVQGLDVREGDVREVDWSAVPEGVALVSGGPPCQPFSGGGKGRAADDPRDMFPATAEVIRTLRPRAFIVENVRGLTRSAFSDYYTYIQLRLAHPELVSREGETWAEHLARLQAEHTSVRSDLQYNVIPTLVNAANYGVPQQRWRVFLVGFRSDVDAEWSFPEPTHSAHALRRVQASGEYWERHKVRVKDRLHVEPLSKRLAEQPDAELRPWRTVRDAISDLPEPTVNGSRRFLNHVLQPGARSYPGHTGSYIDAPAKALKAGVHGVPGGENMLRNPDGSVRYFTVREAARLQTFPDRYRLHGPWGEAMRQLGNAVPVMLAQIVASSVHEHLALADLRANAAARRTLEAAAAADEQASA</sequence>
<evidence type="ECO:0000256" key="6">
    <source>
        <dbReference type="PROSITE-ProRule" id="PRU01016"/>
    </source>
</evidence>
<keyword evidence="2 6" id="KW-0489">Methyltransferase</keyword>
<dbReference type="PANTHER" id="PTHR10629:SF52">
    <property type="entry name" value="DNA (CYTOSINE-5)-METHYLTRANSFERASE 1"/>
    <property type="match status" value="1"/>
</dbReference>
<evidence type="ECO:0000313" key="9">
    <source>
        <dbReference type="Proteomes" id="UP000222106"/>
    </source>
</evidence>
<dbReference type="GO" id="GO:0044027">
    <property type="term" value="P:negative regulation of gene expression via chromosomal CpG island methylation"/>
    <property type="evidence" value="ECO:0007669"/>
    <property type="project" value="TreeGrafter"/>
</dbReference>
<dbReference type="PROSITE" id="PS00095">
    <property type="entry name" value="C5_MTASE_2"/>
    <property type="match status" value="1"/>
</dbReference>
<dbReference type="InterPro" id="IPR050390">
    <property type="entry name" value="C5-Methyltransferase"/>
</dbReference>
<dbReference type="NCBIfam" id="TIGR00675">
    <property type="entry name" value="dcm"/>
    <property type="match status" value="1"/>
</dbReference>
<keyword evidence="9" id="KW-1185">Reference proteome</keyword>
<dbReference type="InterPro" id="IPR001525">
    <property type="entry name" value="C5_MeTfrase"/>
</dbReference>
<dbReference type="EMBL" id="PDJI01000001">
    <property type="protein sequence ID" value="PFG45132.1"/>
    <property type="molecule type" value="Genomic_DNA"/>
</dbReference>
<dbReference type="InterPro" id="IPR029063">
    <property type="entry name" value="SAM-dependent_MTases_sf"/>
</dbReference>
<name>A0A2A9F3K7_9MICO</name>
<protein>
    <recommendedName>
        <fullName evidence="1">DNA (cytosine-5-)-methyltransferase</fullName>
        <ecNumber evidence="1">2.1.1.37</ecNumber>
    </recommendedName>
</protein>
<dbReference type="SUPFAM" id="SSF53335">
    <property type="entry name" value="S-adenosyl-L-methionine-dependent methyltransferases"/>
    <property type="match status" value="1"/>
</dbReference>
<dbReference type="PRINTS" id="PR00105">
    <property type="entry name" value="C5METTRFRASE"/>
</dbReference>
<dbReference type="Gene3D" id="3.40.50.150">
    <property type="entry name" value="Vaccinia Virus protein VP39"/>
    <property type="match status" value="1"/>
</dbReference>
<dbReference type="GO" id="GO:0032259">
    <property type="term" value="P:methylation"/>
    <property type="evidence" value="ECO:0007669"/>
    <property type="project" value="UniProtKB-KW"/>
</dbReference>
<feature type="active site" evidence="6">
    <location>
        <position position="80"/>
    </location>
</feature>
<evidence type="ECO:0000313" key="8">
    <source>
        <dbReference type="EMBL" id="PFG45132.1"/>
    </source>
</evidence>
<dbReference type="EC" id="2.1.1.37" evidence="1"/>
<evidence type="ECO:0000256" key="1">
    <source>
        <dbReference type="ARBA" id="ARBA00011975"/>
    </source>
</evidence>
<dbReference type="Pfam" id="PF00145">
    <property type="entry name" value="DNA_methylase"/>
    <property type="match status" value="2"/>
</dbReference>
<reference evidence="8 9" key="1">
    <citation type="submission" date="2017-10" db="EMBL/GenBank/DDBJ databases">
        <title>Sequencing the genomes of 1000 actinobacteria strains.</title>
        <authorList>
            <person name="Klenk H.-P."/>
        </authorList>
    </citation>
    <scope>NUCLEOTIDE SEQUENCE [LARGE SCALE GENOMIC DNA]</scope>
    <source>
        <strain evidence="8 9">DSM 21838</strain>
    </source>
</reference>
<proteinExistence type="inferred from homology"/>
<dbReference type="GO" id="GO:0003886">
    <property type="term" value="F:DNA (cytosine-5-)-methyltransferase activity"/>
    <property type="evidence" value="ECO:0007669"/>
    <property type="project" value="UniProtKB-EC"/>
</dbReference>
<comment type="similarity">
    <text evidence="6 7">Belongs to the class I-like SAM-binding methyltransferase superfamily. C5-methyltransferase family.</text>
</comment>
<dbReference type="InterPro" id="IPR031303">
    <property type="entry name" value="C5_meth_CS"/>
</dbReference>
<dbReference type="OrthoDB" id="9813719at2"/>
<evidence type="ECO:0000256" key="4">
    <source>
        <dbReference type="ARBA" id="ARBA00022691"/>
    </source>
</evidence>